<keyword evidence="4" id="KW-1185">Reference proteome</keyword>
<evidence type="ECO:0000259" key="2">
    <source>
        <dbReference type="Pfam" id="PF00266"/>
    </source>
</evidence>
<reference evidence="3 4" key="1">
    <citation type="journal article" date="2012" name="J. Bacteriol.">
        <title>Genome Sequence of Oceanibaculum indicum Type Strain P24.</title>
        <authorList>
            <person name="Lai Q."/>
            <person name="Shao Z."/>
        </authorList>
    </citation>
    <scope>NUCLEOTIDE SEQUENCE [LARGE SCALE GENOMIC DNA]</scope>
    <source>
        <strain evidence="3 4">P24</strain>
    </source>
</reference>
<dbReference type="Gene3D" id="3.40.640.10">
    <property type="entry name" value="Type I PLP-dependent aspartate aminotransferase-like (Major domain)"/>
    <property type="match status" value="1"/>
</dbReference>
<dbReference type="InterPro" id="IPR000192">
    <property type="entry name" value="Aminotrans_V_dom"/>
</dbReference>
<dbReference type="Pfam" id="PF00266">
    <property type="entry name" value="Aminotran_5"/>
    <property type="match status" value="1"/>
</dbReference>
<evidence type="ECO:0000313" key="3">
    <source>
        <dbReference type="EMBL" id="EKE70914.1"/>
    </source>
</evidence>
<dbReference type="PANTHER" id="PTHR43092">
    <property type="entry name" value="L-CYSTEINE DESULFHYDRASE"/>
    <property type="match status" value="1"/>
</dbReference>
<proteinExistence type="predicted"/>
<dbReference type="PATRIC" id="fig|1207063.3.peg.3079"/>
<dbReference type="InterPro" id="IPR015422">
    <property type="entry name" value="PyrdxlP-dep_Trfase_small"/>
</dbReference>
<dbReference type="EMBL" id="AMRL01000024">
    <property type="protein sequence ID" value="EKE70914.1"/>
    <property type="molecule type" value="Genomic_DNA"/>
</dbReference>
<dbReference type="SUPFAM" id="SSF53383">
    <property type="entry name" value="PLP-dependent transferases"/>
    <property type="match status" value="1"/>
</dbReference>
<dbReference type="PANTHER" id="PTHR43092:SF2">
    <property type="entry name" value="HERCYNYLCYSTEINE SULFOXIDE LYASE"/>
    <property type="match status" value="1"/>
</dbReference>
<accession>K2JK25</accession>
<gene>
    <name evidence="3" type="ORF">P24_15264</name>
</gene>
<comment type="caution">
    <text evidence="3">The sequence shown here is derived from an EMBL/GenBank/DDBJ whole genome shotgun (WGS) entry which is preliminary data.</text>
</comment>
<dbReference type="eggNOG" id="COG0520">
    <property type="taxonomic scope" value="Bacteria"/>
</dbReference>
<dbReference type="InterPro" id="IPR015421">
    <property type="entry name" value="PyrdxlP-dep_Trfase_major"/>
</dbReference>
<evidence type="ECO:0000313" key="4">
    <source>
        <dbReference type="Proteomes" id="UP000006746"/>
    </source>
</evidence>
<feature type="domain" description="Aminotransferase class V" evidence="2">
    <location>
        <begin position="60"/>
        <end position="325"/>
    </location>
</feature>
<dbReference type="Proteomes" id="UP000006746">
    <property type="component" value="Unassembled WGS sequence"/>
</dbReference>
<evidence type="ECO:0000256" key="1">
    <source>
        <dbReference type="ARBA" id="ARBA00022898"/>
    </source>
</evidence>
<keyword evidence="1" id="KW-0663">Pyridoxal phosphate</keyword>
<dbReference type="AlphaFoldDB" id="K2JK25"/>
<name>K2JK25_9PROT</name>
<dbReference type="InterPro" id="IPR015424">
    <property type="entry name" value="PyrdxlP-dep_Trfase"/>
</dbReference>
<dbReference type="Gene3D" id="3.90.1150.10">
    <property type="entry name" value="Aspartate Aminotransferase, domain 1"/>
    <property type="match status" value="1"/>
</dbReference>
<dbReference type="RefSeq" id="WP_008945656.1">
    <property type="nucleotide sequence ID" value="NZ_AMRL01000024.1"/>
</dbReference>
<dbReference type="STRING" id="1207063.P24_15264"/>
<protein>
    <submittedName>
        <fullName evidence="3">Isopenicillin N-epimerase</fullName>
    </submittedName>
</protein>
<organism evidence="3 4">
    <name type="scientific">Oceanibaculum indicum P24</name>
    <dbReference type="NCBI Taxonomy" id="1207063"/>
    <lineage>
        <taxon>Bacteria</taxon>
        <taxon>Pseudomonadati</taxon>
        <taxon>Pseudomonadota</taxon>
        <taxon>Alphaproteobacteria</taxon>
        <taxon>Rhodospirillales</taxon>
        <taxon>Oceanibaculaceae</taxon>
        <taxon>Oceanibaculum</taxon>
    </lineage>
</organism>
<sequence length="389" mass="42425">MVASLGQAVRHHWGLRDDILFLNHGSYGATPKAVLAEQRRWQALMEENPVNFMRRVLPPALAQARADLARFLRADPGDLGFVENATGGVNAVLRSLGFAQGDEILVTSHGYNAVKQTVHFIEEKSGAVIRIAEVPFPLDGPGAITAAVTSNLSDRTRLVILDHITSPTATIQPLKELIAVCKSEKRLVLVDGAHAPGMLDLDVPAIGADFYTGNCHKWLCAPKGCAFLWVAPDRQASIHPTTISHPFRTGFAEEFSWTGTRDASAWLSVGATIGFFDTIGGLPAVRAYCQGLATEAAEMLSSAWGTRIGTPASLRGNMATIRLPERFRDIPAQTILDELWERHRIEVPVHHFGGDPWVRISAAPYNHIQEYEVLRNAVLAYSGTASDRN</sequence>